<dbReference type="EMBL" id="JARIHO010000018">
    <property type="protein sequence ID" value="KAJ7347726.1"/>
    <property type="molecule type" value="Genomic_DNA"/>
</dbReference>
<dbReference type="Proteomes" id="UP001218218">
    <property type="component" value="Unassembled WGS sequence"/>
</dbReference>
<feature type="signal peptide" evidence="2">
    <location>
        <begin position="1"/>
        <end position="17"/>
    </location>
</feature>
<feature type="region of interest" description="Disordered" evidence="1">
    <location>
        <begin position="462"/>
        <end position="494"/>
    </location>
</feature>
<accession>A0AAD7A1J3</accession>
<proteinExistence type="predicted"/>
<protein>
    <submittedName>
        <fullName evidence="3">Uncharacterized protein</fullName>
    </submittedName>
</protein>
<comment type="caution">
    <text evidence="3">The sequence shown here is derived from an EMBL/GenBank/DDBJ whole genome shotgun (WGS) entry which is preliminary data.</text>
</comment>
<keyword evidence="4" id="KW-1185">Reference proteome</keyword>
<sequence length="672" mass="68796">MLSSLFLIVPLFAFANAANDWSVPCITGECSYDIPATNGSTASGTMTIWGSQNAITDITTAADWEILDCDPNALAQDIRLVCKSDAADSNCSHLYQNTGAVNKLVRLPESCGGSAFARVSKAWVPEDQSIPSSIAARLVRRDGTQPQVKALSLDTDFGAADWSQTGPVNIAFQGANVPGAAGTIQIPPSKRSTRISQRGLFGFVKNAIKSIATNSIDVNKNIDLPPLDLNKKINLVNKSIQCGPVTAKVNADLDGSVHAVASVGVAAQGTIIPPKLTDVGLVAGLNANVVGTLSLTADVAGTIDSGKIQLITLGIPGFDIPGVFSLGPTFTVDAQATASLDVNLDLETKINLDIKNAQLHFPAGSGDAPNANAFSIGDIPLTLSASPDVKATGTVAVHLIPALNFGVSAFGNLAKAEIDLALDTSASLKLSLEASAKAATTIEKSSSTGAITTKATTKSTAASASSTVTSAKSVGTTSSSKIMHDTTSTSAKAMHTTSSSKMVYKSTSTSAKSMHTTTSTKAMAHKTTSKVMAYKASSTSKAMDTSASTKSMAHSAAASPKPSAVAGRAVTANFSGCFEADAGLAITAGVEGDLFGLLKADKQATLFSKNFVIFKKCFGTPAPAKRSLFVLSRLDRSSSLGRRAGLSCPAGGLASPASVVDQTIKAADIKAA</sequence>
<gene>
    <name evidence="3" type="ORF">DFH08DRAFT_866497</name>
</gene>
<name>A0AAD7A1J3_9AGAR</name>
<feature type="compositionally biased region" description="Low complexity" evidence="1">
    <location>
        <begin position="462"/>
        <end position="481"/>
    </location>
</feature>
<dbReference type="AlphaFoldDB" id="A0AAD7A1J3"/>
<evidence type="ECO:0000256" key="2">
    <source>
        <dbReference type="SAM" id="SignalP"/>
    </source>
</evidence>
<feature type="chain" id="PRO_5042044112" evidence="2">
    <location>
        <begin position="18"/>
        <end position="672"/>
    </location>
</feature>
<reference evidence="3" key="1">
    <citation type="submission" date="2023-03" db="EMBL/GenBank/DDBJ databases">
        <title>Massive genome expansion in bonnet fungi (Mycena s.s.) driven by repeated elements and novel gene families across ecological guilds.</title>
        <authorList>
            <consortium name="Lawrence Berkeley National Laboratory"/>
            <person name="Harder C.B."/>
            <person name="Miyauchi S."/>
            <person name="Viragh M."/>
            <person name="Kuo A."/>
            <person name="Thoen E."/>
            <person name="Andreopoulos B."/>
            <person name="Lu D."/>
            <person name="Skrede I."/>
            <person name="Drula E."/>
            <person name="Henrissat B."/>
            <person name="Morin E."/>
            <person name="Kohler A."/>
            <person name="Barry K."/>
            <person name="LaButti K."/>
            <person name="Morin E."/>
            <person name="Salamov A."/>
            <person name="Lipzen A."/>
            <person name="Mereny Z."/>
            <person name="Hegedus B."/>
            <person name="Baldrian P."/>
            <person name="Stursova M."/>
            <person name="Weitz H."/>
            <person name="Taylor A."/>
            <person name="Grigoriev I.V."/>
            <person name="Nagy L.G."/>
            <person name="Martin F."/>
            <person name="Kauserud H."/>
        </authorList>
    </citation>
    <scope>NUCLEOTIDE SEQUENCE</scope>
    <source>
        <strain evidence="3">CBHHK002</strain>
    </source>
</reference>
<organism evidence="3 4">
    <name type="scientific">Mycena albidolilacea</name>
    <dbReference type="NCBI Taxonomy" id="1033008"/>
    <lineage>
        <taxon>Eukaryota</taxon>
        <taxon>Fungi</taxon>
        <taxon>Dikarya</taxon>
        <taxon>Basidiomycota</taxon>
        <taxon>Agaricomycotina</taxon>
        <taxon>Agaricomycetes</taxon>
        <taxon>Agaricomycetidae</taxon>
        <taxon>Agaricales</taxon>
        <taxon>Marasmiineae</taxon>
        <taxon>Mycenaceae</taxon>
        <taxon>Mycena</taxon>
    </lineage>
</organism>
<evidence type="ECO:0000313" key="4">
    <source>
        <dbReference type="Proteomes" id="UP001218218"/>
    </source>
</evidence>
<keyword evidence="2" id="KW-0732">Signal</keyword>
<evidence type="ECO:0000313" key="3">
    <source>
        <dbReference type="EMBL" id="KAJ7347726.1"/>
    </source>
</evidence>
<feature type="compositionally biased region" description="Polar residues" evidence="1">
    <location>
        <begin position="485"/>
        <end position="494"/>
    </location>
</feature>
<evidence type="ECO:0000256" key="1">
    <source>
        <dbReference type="SAM" id="MobiDB-lite"/>
    </source>
</evidence>